<organism evidence="4 5">
    <name type="scientific">Nocardia pseudobrasiliensis</name>
    <dbReference type="NCBI Taxonomy" id="45979"/>
    <lineage>
        <taxon>Bacteria</taxon>
        <taxon>Bacillati</taxon>
        <taxon>Actinomycetota</taxon>
        <taxon>Actinomycetes</taxon>
        <taxon>Mycobacteriales</taxon>
        <taxon>Nocardiaceae</taxon>
        <taxon>Nocardia</taxon>
    </lineage>
</organism>
<evidence type="ECO:0000256" key="2">
    <source>
        <dbReference type="ARBA" id="ARBA00022801"/>
    </source>
</evidence>
<dbReference type="SUPFAM" id="SSF54637">
    <property type="entry name" value="Thioesterase/thiol ester dehydrase-isomerase"/>
    <property type="match status" value="1"/>
</dbReference>
<dbReference type="PANTHER" id="PTHR42856:SF1">
    <property type="entry name" value="ACYL-COENZYME A THIOESTERASE PAAI"/>
    <property type="match status" value="1"/>
</dbReference>
<comment type="caution">
    <text evidence="4">The sequence shown here is derived from an EMBL/GenBank/DDBJ whole genome shotgun (WGS) entry which is preliminary data.</text>
</comment>
<dbReference type="Proteomes" id="UP000254869">
    <property type="component" value="Unassembled WGS sequence"/>
</dbReference>
<sequence>MVGMAGIEFARRMFDEDPASGNMGMRLIDAGAGAAVVAMTVRADMVNGHGITHGGYVFALADTAFAVACNGYGRTAVAAGASIAFLAPTRCGDELVAEASERVRRGRSGIYDVTVRRGEVVVAEFRGNSRDISRE</sequence>
<dbReference type="Gene3D" id="3.10.129.10">
    <property type="entry name" value="Hotdog Thioesterase"/>
    <property type="match status" value="1"/>
</dbReference>
<keyword evidence="2" id="KW-0378">Hydrolase</keyword>
<proteinExistence type="inferred from homology"/>
<evidence type="ECO:0000313" key="4">
    <source>
        <dbReference type="EMBL" id="RDI68072.1"/>
    </source>
</evidence>
<evidence type="ECO:0000256" key="1">
    <source>
        <dbReference type="ARBA" id="ARBA00008324"/>
    </source>
</evidence>
<reference evidence="4 5" key="1">
    <citation type="submission" date="2018-07" db="EMBL/GenBank/DDBJ databases">
        <title>Genomic Encyclopedia of Type Strains, Phase IV (KMG-IV): sequencing the most valuable type-strain genomes for metagenomic binning, comparative biology and taxonomic classification.</title>
        <authorList>
            <person name="Goeker M."/>
        </authorList>
    </citation>
    <scope>NUCLEOTIDE SEQUENCE [LARGE SCALE GENOMIC DNA]</scope>
    <source>
        <strain evidence="4 5">DSM 44290</strain>
    </source>
</reference>
<dbReference type="InterPro" id="IPR011973">
    <property type="entry name" value="PaaD"/>
</dbReference>
<dbReference type="FunFam" id="3.10.129.10:FF:000022">
    <property type="entry name" value="Phenylacetic acid degradation protein"/>
    <property type="match status" value="1"/>
</dbReference>
<feature type="domain" description="Thioesterase" evidence="3">
    <location>
        <begin position="49"/>
        <end position="121"/>
    </location>
</feature>
<dbReference type="GO" id="GO:0016289">
    <property type="term" value="F:acyl-CoA hydrolase activity"/>
    <property type="evidence" value="ECO:0007669"/>
    <property type="project" value="UniProtKB-ARBA"/>
</dbReference>
<dbReference type="NCBIfam" id="TIGR02286">
    <property type="entry name" value="PaaD"/>
    <property type="match status" value="1"/>
</dbReference>
<dbReference type="STRING" id="1210086.GCA_001613105_01050"/>
<dbReference type="InterPro" id="IPR006683">
    <property type="entry name" value="Thioestr_dom"/>
</dbReference>
<evidence type="ECO:0000259" key="3">
    <source>
        <dbReference type="Pfam" id="PF03061"/>
    </source>
</evidence>
<accession>A0A370IBI2</accession>
<dbReference type="InterPro" id="IPR052723">
    <property type="entry name" value="Acyl-CoA_thioesterase_PaaI"/>
</dbReference>
<dbReference type="EMBL" id="QQBC01000002">
    <property type="protein sequence ID" value="RDI68072.1"/>
    <property type="molecule type" value="Genomic_DNA"/>
</dbReference>
<dbReference type="AlphaFoldDB" id="A0A370IBI2"/>
<comment type="similarity">
    <text evidence="1">Belongs to the thioesterase PaaI family.</text>
</comment>
<protein>
    <submittedName>
        <fullName evidence="4">Acyl-CoA thioesterase</fullName>
    </submittedName>
</protein>
<dbReference type="PANTHER" id="PTHR42856">
    <property type="entry name" value="ACYL-COENZYME A THIOESTERASE PAAI"/>
    <property type="match status" value="1"/>
</dbReference>
<dbReference type="CDD" id="cd03443">
    <property type="entry name" value="PaaI_thioesterase"/>
    <property type="match status" value="1"/>
</dbReference>
<keyword evidence="5" id="KW-1185">Reference proteome</keyword>
<dbReference type="InterPro" id="IPR029069">
    <property type="entry name" value="HotDog_dom_sf"/>
</dbReference>
<dbReference type="Pfam" id="PF03061">
    <property type="entry name" value="4HBT"/>
    <property type="match status" value="1"/>
</dbReference>
<dbReference type="NCBIfam" id="TIGR00369">
    <property type="entry name" value="unchar_dom_1"/>
    <property type="match status" value="1"/>
</dbReference>
<gene>
    <name evidence="4" type="ORF">DFR76_102473</name>
</gene>
<evidence type="ECO:0000313" key="5">
    <source>
        <dbReference type="Proteomes" id="UP000254869"/>
    </source>
</evidence>
<dbReference type="InterPro" id="IPR003736">
    <property type="entry name" value="PAAI_dom"/>
</dbReference>
<name>A0A370IBI2_9NOCA</name>